<reference evidence="3 4" key="1">
    <citation type="submission" date="2020-08" db="EMBL/GenBank/DDBJ databases">
        <title>Novel species isolated from subtropical streams in China.</title>
        <authorList>
            <person name="Lu H."/>
        </authorList>
    </citation>
    <scope>NUCLEOTIDE SEQUENCE [LARGE SCALE GENOMIC DNA]</scope>
    <source>
        <strain evidence="3 4">NL8W</strain>
    </source>
</reference>
<name>A0ABR6ZHP2_9BURK</name>
<organism evidence="3 4">
    <name type="scientific">Undibacterium umbellatum</name>
    <dbReference type="NCBI Taxonomy" id="2762300"/>
    <lineage>
        <taxon>Bacteria</taxon>
        <taxon>Pseudomonadati</taxon>
        <taxon>Pseudomonadota</taxon>
        <taxon>Betaproteobacteria</taxon>
        <taxon>Burkholderiales</taxon>
        <taxon>Oxalobacteraceae</taxon>
        <taxon>Undibacterium</taxon>
    </lineage>
</organism>
<sequence length="509" mass="56569">MKALSCRFKYTMLMTVFAAAGLCSSAYSQTNNVSLPDTAAGWVKAVRQDINEAYQLTLDNHPGTYDKHNPDFKKNLDLARDNALALADQVKDAAAYTAVMDRFNVSLHDGHAGVRTSIPATTAPAIRWPGFITAWRGNGLYVYAAEDGKPGAGSEVISCDGKPVRQKIEDNVFSYKGRSDEAGHWWVYSGELFIDNGNPFVHAPQSCQFKHQGQITTQKIEWQARNDNLANWAKSAYVGEKLPVGITEPRKNLLWVAMPTFQPNAAEQKIYDDMTQDITEHRERALNADAIVIDLRHNQGGSSAWSKQFAYALWGKDRVTRQLNAYSPNTEVWWRASPDNTRHMLDMAERLAKENRSDMAAWAKRHGENMQAALVKKENFYIQQSKPPADKPAVNITDLPTDPPVLKTPVYVIVAGNCASACLDALDVFTRFGNTTLIGAPSAADSTYMEVRMQPLPSGLARVVIPTKVYVNRQRAAGQVYQPAITATDLVWSASNFLKIVEQDLVKRK</sequence>
<gene>
    <name evidence="3" type="ORF">H8L47_26885</name>
</gene>
<evidence type="ECO:0000259" key="2">
    <source>
        <dbReference type="Pfam" id="PF03572"/>
    </source>
</evidence>
<dbReference type="EMBL" id="JACOFX010000026">
    <property type="protein sequence ID" value="MBC3911204.1"/>
    <property type="molecule type" value="Genomic_DNA"/>
</dbReference>
<keyword evidence="1" id="KW-0732">Signal</keyword>
<proteinExistence type="predicted"/>
<keyword evidence="4" id="KW-1185">Reference proteome</keyword>
<feature type="domain" description="Tail specific protease" evidence="2">
    <location>
        <begin position="256"/>
        <end position="461"/>
    </location>
</feature>
<feature type="signal peptide" evidence="1">
    <location>
        <begin position="1"/>
        <end position="28"/>
    </location>
</feature>
<dbReference type="Gene3D" id="3.90.226.10">
    <property type="entry name" value="2-enoyl-CoA Hydratase, Chain A, domain 1"/>
    <property type="match status" value="1"/>
</dbReference>
<protein>
    <recommendedName>
        <fullName evidence="2">Tail specific protease domain-containing protein</fullName>
    </recommendedName>
</protein>
<dbReference type="SUPFAM" id="SSF52096">
    <property type="entry name" value="ClpP/crotonase"/>
    <property type="match status" value="1"/>
</dbReference>
<comment type="caution">
    <text evidence="3">The sequence shown here is derived from an EMBL/GenBank/DDBJ whole genome shotgun (WGS) entry which is preliminary data.</text>
</comment>
<dbReference type="InterPro" id="IPR005151">
    <property type="entry name" value="Tail-specific_protease"/>
</dbReference>
<evidence type="ECO:0000313" key="3">
    <source>
        <dbReference type="EMBL" id="MBC3911204.1"/>
    </source>
</evidence>
<feature type="chain" id="PRO_5047445015" description="Tail specific protease domain-containing protein" evidence="1">
    <location>
        <begin position="29"/>
        <end position="509"/>
    </location>
</feature>
<accession>A0ABR6ZHP2</accession>
<dbReference type="Pfam" id="PF03572">
    <property type="entry name" value="Peptidase_S41"/>
    <property type="match status" value="1"/>
</dbReference>
<dbReference type="RefSeq" id="WP_186956916.1">
    <property type="nucleotide sequence ID" value="NZ_JACOFX010000026.1"/>
</dbReference>
<evidence type="ECO:0000313" key="4">
    <source>
        <dbReference type="Proteomes" id="UP000646911"/>
    </source>
</evidence>
<dbReference type="Proteomes" id="UP000646911">
    <property type="component" value="Unassembled WGS sequence"/>
</dbReference>
<evidence type="ECO:0000256" key="1">
    <source>
        <dbReference type="SAM" id="SignalP"/>
    </source>
</evidence>
<dbReference type="InterPro" id="IPR029045">
    <property type="entry name" value="ClpP/crotonase-like_dom_sf"/>
</dbReference>